<keyword evidence="4 5" id="KW-0539">Nucleus</keyword>
<reference evidence="7 8" key="1">
    <citation type="submission" date="2020-11" db="EMBL/GenBank/DDBJ databases">
        <authorList>
            <person name="Wallbank WR R."/>
            <person name="Pardo Diaz C."/>
            <person name="Kozak K."/>
            <person name="Martin S."/>
            <person name="Jiggins C."/>
            <person name="Moest M."/>
            <person name="Warren A I."/>
            <person name="Generalovic N T."/>
            <person name="Byers J.R.P. K."/>
            <person name="Montejo-Kovacevich G."/>
            <person name="Yen C E."/>
        </authorList>
    </citation>
    <scope>NUCLEOTIDE SEQUENCE [LARGE SCALE GENOMIC DNA]</scope>
</reference>
<keyword evidence="3 5" id="KW-0698">rRNA processing</keyword>
<keyword evidence="8" id="KW-1185">Reference proteome</keyword>
<evidence type="ECO:0000313" key="8">
    <source>
        <dbReference type="Proteomes" id="UP000594454"/>
    </source>
</evidence>
<dbReference type="PANTHER" id="PTHR12838:SF0">
    <property type="entry name" value="U3 SMALL NUCLEOLAR RNA-ASSOCIATED PROTEIN 11-RELATED"/>
    <property type="match status" value="1"/>
</dbReference>
<organism evidence="7 8">
    <name type="scientific">Hermetia illucens</name>
    <name type="common">Black soldier fly</name>
    <dbReference type="NCBI Taxonomy" id="343691"/>
    <lineage>
        <taxon>Eukaryota</taxon>
        <taxon>Metazoa</taxon>
        <taxon>Ecdysozoa</taxon>
        <taxon>Arthropoda</taxon>
        <taxon>Hexapoda</taxon>
        <taxon>Insecta</taxon>
        <taxon>Pterygota</taxon>
        <taxon>Neoptera</taxon>
        <taxon>Endopterygota</taxon>
        <taxon>Diptera</taxon>
        <taxon>Brachycera</taxon>
        <taxon>Stratiomyomorpha</taxon>
        <taxon>Stratiomyidae</taxon>
        <taxon>Hermetiinae</taxon>
        <taxon>Hermetia</taxon>
    </lineage>
</organism>
<evidence type="ECO:0000256" key="4">
    <source>
        <dbReference type="ARBA" id="ARBA00023242"/>
    </source>
</evidence>
<gene>
    <name evidence="7" type="ORF">HERILL_LOCUS9816</name>
</gene>
<dbReference type="GO" id="GO:0006364">
    <property type="term" value="P:rRNA processing"/>
    <property type="evidence" value="ECO:0007669"/>
    <property type="project" value="UniProtKB-UniRule"/>
</dbReference>
<dbReference type="PIRSF" id="PIRSF015952">
    <property type="entry name" value="U3snoRNP11"/>
    <property type="match status" value="1"/>
</dbReference>
<evidence type="ECO:0000313" key="7">
    <source>
        <dbReference type="EMBL" id="CAD7087090.1"/>
    </source>
</evidence>
<feature type="compositionally biased region" description="Basic residues" evidence="6">
    <location>
        <begin position="1"/>
        <end position="18"/>
    </location>
</feature>
<feature type="compositionally biased region" description="Basic and acidic residues" evidence="6">
    <location>
        <begin position="19"/>
        <end position="48"/>
    </location>
</feature>
<comment type="subcellular location">
    <subcellularLocation>
        <location evidence="1 5">Nucleus</location>
        <location evidence="1 5">Nucleolus</location>
    </subcellularLocation>
</comment>
<dbReference type="AlphaFoldDB" id="A0A7R8YYT2"/>
<comment type="subunit">
    <text evidence="5">Component of the ribosomal small subunit (SSU) processome.</text>
</comment>
<comment type="similarity">
    <text evidence="2 5">Belongs to the UTP11 family.</text>
</comment>
<dbReference type="OrthoDB" id="29058at2759"/>
<feature type="region of interest" description="Disordered" evidence="6">
    <location>
        <begin position="1"/>
        <end position="48"/>
    </location>
</feature>
<name>A0A7R8YYT2_HERIL</name>
<evidence type="ECO:0000256" key="2">
    <source>
        <dbReference type="ARBA" id="ARBA00008105"/>
    </source>
</evidence>
<dbReference type="GO" id="GO:0032040">
    <property type="term" value="C:small-subunit processome"/>
    <property type="evidence" value="ECO:0007669"/>
    <property type="project" value="UniProtKB-UniRule"/>
</dbReference>
<dbReference type="InParanoid" id="A0A7R8YYT2"/>
<dbReference type="Pfam" id="PF03998">
    <property type="entry name" value="Utp11"/>
    <property type="match status" value="1"/>
</dbReference>
<dbReference type="EMBL" id="LR899012">
    <property type="protein sequence ID" value="CAD7087090.1"/>
    <property type="molecule type" value="Genomic_DNA"/>
</dbReference>
<evidence type="ECO:0000256" key="6">
    <source>
        <dbReference type="SAM" id="MobiDB-lite"/>
    </source>
</evidence>
<dbReference type="OMA" id="DLKYVVM"/>
<comment type="function">
    <text evidence="5">Involved in nucleolar processing of pre-18S ribosomal RNA.</text>
</comment>
<evidence type="ECO:0000256" key="5">
    <source>
        <dbReference type="PIRNR" id="PIRNR015952"/>
    </source>
</evidence>
<evidence type="ECO:0000256" key="3">
    <source>
        <dbReference type="ARBA" id="ARBA00022552"/>
    </source>
</evidence>
<evidence type="ECO:0000256" key="1">
    <source>
        <dbReference type="ARBA" id="ARBA00004604"/>
    </source>
</evidence>
<dbReference type="Proteomes" id="UP000594454">
    <property type="component" value="Chromosome 4"/>
</dbReference>
<accession>A0A7R8YYT2</accession>
<dbReference type="PANTHER" id="PTHR12838">
    <property type="entry name" value="U3 SMALL NUCLEOLAR RNA-ASSOCIATED PROTEIN 11"/>
    <property type="match status" value="1"/>
</dbReference>
<dbReference type="InterPro" id="IPR007144">
    <property type="entry name" value="SSU_processome_Utp11"/>
</dbReference>
<sequence length="253" mass="30546">MSSWKKASKTNQRTHRERHQPESRQHLGLLEKKKDYKVRSKNAQNKEKTLKILRKKALDRNPDEFYHHMIRSKVQDDEHRENEQPDEHTGEQIALMQTQDIKYIRMKRTIETRKIDRLQSQLHMIDVANEVPNKHIFFVDDEEEAKHFDLAKRLDTHPSLVARKSNRPRMQDLDKLNIPDISEENLRELEKKREAAYKELQTRIDREKELSVIEQKMELKRLLRQKRELKPKKIKPGTKTSAPVYKFAYERKR</sequence>
<proteinExistence type="inferred from homology"/>
<protein>
    <recommendedName>
        <fullName evidence="5">U3 small nucleolar RNA-associated protein 11</fullName>
        <shortName evidence="5">U3 snoRNA-associated protein 11</shortName>
    </recommendedName>
</protein>
<dbReference type="FunCoup" id="A0A7R8YYT2">
    <property type="interactions" value="994"/>
</dbReference>